<evidence type="ECO:0008006" key="3">
    <source>
        <dbReference type="Google" id="ProtNLM"/>
    </source>
</evidence>
<comment type="caution">
    <text evidence="1">The sequence shown here is derived from an EMBL/GenBank/DDBJ whole genome shotgun (WGS) entry which is preliminary data.</text>
</comment>
<dbReference type="Proteomes" id="UP000782312">
    <property type="component" value="Unassembled WGS sequence"/>
</dbReference>
<dbReference type="AlphaFoldDB" id="A0A932HWU7"/>
<sequence>MRSIRSRRYKAFLDRLPARIQKAASEKFKIFTENPFDSRLDRKPIEQLKHLGTYIEVEITGRRYRAVARVTKENNEDVYYWIFIGTHSDFDRFAQTYSG</sequence>
<dbReference type="EMBL" id="JACPUR010000014">
    <property type="protein sequence ID" value="MBI3127036.1"/>
    <property type="molecule type" value="Genomic_DNA"/>
</dbReference>
<name>A0A932HWU7_UNCTE</name>
<accession>A0A932HWU7</accession>
<protein>
    <recommendedName>
        <fullName evidence="3">Type II toxin-antitoxin system HigB family toxin</fullName>
    </recommendedName>
</protein>
<proteinExistence type="predicted"/>
<reference evidence="1" key="1">
    <citation type="submission" date="2020-07" db="EMBL/GenBank/DDBJ databases">
        <title>Huge and variable diversity of episymbiotic CPR bacteria and DPANN archaea in groundwater ecosystems.</title>
        <authorList>
            <person name="He C.Y."/>
            <person name="Keren R."/>
            <person name="Whittaker M."/>
            <person name="Farag I.F."/>
            <person name="Doudna J."/>
            <person name="Cate J.H.D."/>
            <person name="Banfield J.F."/>
        </authorList>
    </citation>
    <scope>NUCLEOTIDE SEQUENCE</scope>
    <source>
        <strain evidence="1">NC_groundwater_763_Ag_S-0.2um_68_21</strain>
    </source>
</reference>
<organism evidence="1 2">
    <name type="scientific">Tectimicrobiota bacterium</name>
    <dbReference type="NCBI Taxonomy" id="2528274"/>
    <lineage>
        <taxon>Bacteria</taxon>
        <taxon>Pseudomonadati</taxon>
        <taxon>Nitrospinota/Tectimicrobiota group</taxon>
        <taxon>Candidatus Tectimicrobiota</taxon>
    </lineage>
</organism>
<gene>
    <name evidence="1" type="ORF">HYZ11_05485</name>
</gene>
<evidence type="ECO:0000313" key="1">
    <source>
        <dbReference type="EMBL" id="MBI3127036.1"/>
    </source>
</evidence>
<evidence type="ECO:0000313" key="2">
    <source>
        <dbReference type="Proteomes" id="UP000782312"/>
    </source>
</evidence>